<keyword evidence="8" id="KW-1185">Reference proteome</keyword>
<keyword evidence="4" id="KW-0067">ATP-binding</keyword>
<dbReference type="Pfam" id="PF13087">
    <property type="entry name" value="AAA_12"/>
    <property type="match status" value="1"/>
</dbReference>
<dbReference type="Gene3D" id="3.40.50.300">
    <property type="entry name" value="P-loop containing nucleotide triphosphate hydrolases"/>
    <property type="match status" value="1"/>
</dbReference>
<dbReference type="PANTHER" id="PTHR10887:SF522">
    <property type="entry name" value="P-LOOP CONTAINING NUCLEOSIDE TRIPHOSPHATE HYDROLASES SUPERFAMILY PROTEIN"/>
    <property type="match status" value="1"/>
</dbReference>
<dbReference type="CDD" id="cd18808">
    <property type="entry name" value="SF1_C_Upf1"/>
    <property type="match status" value="1"/>
</dbReference>
<dbReference type="GO" id="GO:0016787">
    <property type="term" value="F:hydrolase activity"/>
    <property type="evidence" value="ECO:0007669"/>
    <property type="project" value="UniProtKB-KW"/>
</dbReference>
<name>A0AAW2DGD5_9ROSI</name>
<evidence type="ECO:0000256" key="3">
    <source>
        <dbReference type="ARBA" id="ARBA00022806"/>
    </source>
</evidence>
<keyword evidence="5" id="KW-0812">Transmembrane</keyword>
<dbReference type="InterPro" id="IPR045055">
    <property type="entry name" value="DNA2/NAM7-like"/>
</dbReference>
<comment type="caution">
    <text evidence="7">The sequence shown here is derived from an EMBL/GenBank/DDBJ whole genome shotgun (WGS) entry which is preliminary data.</text>
</comment>
<proteinExistence type="predicted"/>
<keyword evidence="1" id="KW-0547">Nucleotide-binding</keyword>
<dbReference type="GO" id="GO:0005524">
    <property type="term" value="F:ATP binding"/>
    <property type="evidence" value="ECO:0007669"/>
    <property type="project" value="UniProtKB-KW"/>
</dbReference>
<keyword evidence="2" id="KW-0378">Hydrolase</keyword>
<dbReference type="InterPro" id="IPR047187">
    <property type="entry name" value="SF1_C_Upf1"/>
</dbReference>
<dbReference type="GO" id="GO:0005694">
    <property type="term" value="C:chromosome"/>
    <property type="evidence" value="ECO:0007669"/>
    <property type="project" value="UniProtKB-ARBA"/>
</dbReference>
<reference evidence="7 8" key="1">
    <citation type="submission" date="2024-01" db="EMBL/GenBank/DDBJ databases">
        <title>A telomere-to-telomere, gap-free genome of sweet tea (Lithocarpus litseifolius).</title>
        <authorList>
            <person name="Zhou J."/>
        </authorList>
    </citation>
    <scope>NUCLEOTIDE SEQUENCE [LARGE SCALE GENOMIC DNA]</scope>
    <source>
        <strain evidence="7">Zhou-2022a</strain>
        <tissue evidence="7">Leaf</tissue>
    </source>
</reference>
<dbReference type="PANTHER" id="PTHR10887">
    <property type="entry name" value="DNA2/NAM7 HELICASE FAMILY"/>
    <property type="match status" value="1"/>
</dbReference>
<evidence type="ECO:0000256" key="5">
    <source>
        <dbReference type="SAM" id="Phobius"/>
    </source>
</evidence>
<dbReference type="FunFam" id="3.40.50.300:FF:000326">
    <property type="entry name" value="P-loop containing nucleoside triphosphate hydrolase"/>
    <property type="match status" value="1"/>
</dbReference>
<dbReference type="EMBL" id="JAZDWU010000003">
    <property type="protein sequence ID" value="KAL0008758.1"/>
    <property type="molecule type" value="Genomic_DNA"/>
</dbReference>
<accession>A0AAW2DGD5</accession>
<dbReference type="Proteomes" id="UP001459277">
    <property type="component" value="Unassembled WGS sequence"/>
</dbReference>
<evidence type="ECO:0000256" key="2">
    <source>
        <dbReference type="ARBA" id="ARBA00022801"/>
    </source>
</evidence>
<dbReference type="InterPro" id="IPR027417">
    <property type="entry name" value="P-loop_NTPase"/>
</dbReference>
<keyword evidence="3" id="KW-0347">Helicase</keyword>
<gene>
    <name evidence="7" type="ORF">SO802_010260</name>
</gene>
<keyword evidence="5" id="KW-1133">Transmembrane helix</keyword>
<evidence type="ECO:0000256" key="4">
    <source>
        <dbReference type="ARBA" id="ARBA00022840"/>
    </source>
</evidence>
<evidence type="ECO:0000256" key="1">
    <source>
        <dbReference type="ARBA" id="ARBA00022741"/>
    </source>
</evidence>
<feature type="transmembrane region" description="Helical" evidence="5">
    <location>
        <begin position="220"/>
        <end position="240"/>
    </location>
</feature>
<dbReference type="GO" id="GO:0004386">
    <property type="term" value="F:helicase activity"/>
    <property type="evidence" value="ECO:0007669"/>
    <property type="project" value="UniProtKB-KW"/>
</dbReference>
<evidence type="ECO:0000259" key="6">
    <source>
        <dbReference type="Pfam" id="PF13087"/>
    </source>
</evidence>
<feature type="domain" description="DNA2/NAM7 helicase-like C-terminal" evidence="6">
    <location>
        <begin position="4"/>
        <end position="131"/>
    </location>
</feature>
<keyword evidence="5" id="KW-0472">Membrane</keyword>
<organism evidence="7 8">
    <name type="scientific">Lithocarpus litseifolius</name>
    <dbReference type="NCBI Taxonomy" id="425828"/>
    <lineage>
        <taxon>Eukaryota</taxon>
        <taxon>Viridiplantae</taxon>
        <taxon>Streptophyta</taxon>
        <taxon>Embryophyta</taxon>
        <taxon>Tracheophyta</taxon>
        <taxon>Spermatophyta</taxon>
        <taxon>Magnoliopsida</taxon>
        <taxon>eudicotyledons</taxon>
        <taxon>Gunneridae</taxon>
        <taxon>Pentapetalae</taxon>
        <taxon>rosids</taxon>
        <taxon>fabids</taxon>
        <taxon>Fagales</taxon>
        <taxon>Fagaceae</taxon>
        <taxon>Lithocarpus</taxon>
    </lineage>
</organism>
<dbReference type="AlphaFoldDB" id="A0AAW2DGD5"/>
<dbReference type="SUPFAM" id="SSF52540">
    <property type="entry name" value="P-loop containing nucleoside triphosphate hydrolases"/>
    <property type="match status" value="1"/>
</dbReference>
<evidence type="ECO:0000313" key="8">
    <source>
        <dbReference type="Proteomes" id="UP001459277"/>
    </source>
</evidence>
<sequence>MFGSYSFINVAHGKEDFDYSHSLKNMVEVAVASDIAASLFQESVCTKKKVKVGIIAPYKAQVYAIGEKVKNYSADSNDDFSISVSFVDGVQGGEEDVIIISNVRCNMNRVVGFLENRQRANVALPRARCLVVPMRWSIDSRSCPEVDPLLSLPKPLGSLSLRDDSKSSSTTFINNSRDGVLLGNGKESCLMSNEAFSGSDSSEEGYDHHQPEMLLTSLRVMHILTTVFAHLLLFLIVVSFSEVMKNSKKWDTRNANFGTAFNISSA</sequence>
<evidence type="ECO:0000313" key="7">
    <source>
        <dbReference type="EMBL" id="KAL0008758.1"/>
    </source>
</evidence>
<dbReference type="InterPro" id="IPR041679">
    <property type="entry name" value="DNA2/NAM7-like_C"/>
</dbReference>
<protein>
    <recommendedName>
        <fullName evidence="6">DNA2/NAM7 helicase-like C-terminal domain-containing protein</fullName>
    </recommendedName>
</protein>